<gene>
    <name evidence="1" type="ORF">EDEG_01955</name>
</gene>
<reference evidence="2" key="2">
    <citation type="submission" date="2015-07" db="EMBL/GenBank/DDBJ databases">
        <title>Contrasting host-pathogen interactions and genome evolution in two generalist and specialist microsporidian pathogens of mosquitoes.</title>
        <authorList>
            <consortium name="The Broad Institute Genomics Platform"/>
            <consortium name="The Broad Institute Genome Sequencing Center for Infectious Disease"/>
            <person name="Cuomo C.A."/>
            <person name="Sanscrainte N.D."/>
            <person name="Goldberg J.M."/>
            <person name="Heiman D."/>
            <person name="Young S."/>
            <person name="Zeng Q."/>
            <person name="Becnel J.J."/>
            <person name="Birren B.W."/>
        </authorList>
    </citation>
    <scope>NUCLEOTIDE SEQUENCE [LARGE SCALE GENOMIC DNA]</scope>
    <source>
        <strain evidence="2">USNM 41457</strain>
    </source>
</reference>
<name>J9DMD8_EDHAE</name>
<sequence length="101" mass="12266">MLEIMKKNLLKALQNFRYRYKPTISVVNKTIFMREKTKTSINYFFYKIISFLQANLRTKNSIDNQFSLKEDNFSIKRNFFFERGKSLAKKHLRTPNAKRKF</sequence>
<dbReference type="EMBL" id="AFBI03000031">
    <property type="protein sequence ID" value="EJW03760.1"/>
    <property type="molecule type" value="Genomic_DNA"/>
</dbReference>
<proteinExistence type="predicted"/>
<dbReference type="HOGENOM" id="CLU_2291654_0_0_1"/>
<organism evidence="1 2">
    <name type="scientific">Edhazardia aedis (strain USNM 41457)</name>
    <name type="common">Microsporidian parasite</name>
    <dbReference type="NCBI Taxonomy" id="1003232"/>
    <lineage>
        <taxon>Eukaryota</taxon>
        <taxon>Fungi</taxon>
        <taxon>Fungi incertae sedis</taxon>
        <taxon>Microsporidia</taxon>
        <taxon>Edhazardia</taxon>
    </lineage>
</organism>
<comment type="caution">
    <text evidence="1">The sequence shown here is derived from an EMBL/GenBank/DDBJ whole genome shotgun (WGS) entry which is preliminary data.</text>
</comment>
<dbReference type="InParanoid" id="J9DMD8"/>
<accession>J9DMD8</accession>
<protein>
    <submittedName>
        <fullName evidence="1">Uncharacterized protein</fullName>
    </submittedName>
</protein>
<dbReference type="Proteomes" id="UP000003163">
    <property type="component" value="Unassembled WGS sequence"/>
</dbReference>
<evidence type="ECO:0000313" key="1">
    <source>
        <dbReference type="EMBL" id="EJW03760.1"/>
    </source>
</evidence>
<reference evidence="1 2" key="1">
    <citation type="submission" date="2011-08" db="EMBL/GenBank/DDBJ databases">
        <authorList>
            <person name="Liu Z.J."/>
            <person name="Shi F.L."/>
            <person name="Lu J.Q."/>
            <person name="Li M."/>
            <person name="Wang Z.L."/>
        </authorList>
    </citation>
    <scope>NUCLEOTIDE SEQUENCE [LARGE SCALE GENOMIC DNA]</scope>
    <source>
        <strain evidence="1 2">USNM 41457</strain>
    </source>
</reference>
<evidence type="ECO:0000313" key="2">
    <source>
        <dbReference type="Proteomes" id="UP000003163"/>
    </source>
</evidence>
<dbReference type="AlphaFoldDB" id="J9DMD8"/>
<keyword evidence="2" id="KW-1185">Reference proteome</keyword>
<dbReference type="VEuPathDB" id="MicrosporidiaDB:EDEG_01955"/>